<reference evidence="3" key="1">
    <citation type="submission" date="2021-10" db="EMBL/GenBank/DDBJ databases">
        <title>De novo Genome Assembly of Clathrus columnatus (Basidiomycota, Fungi) Using Illumina and Nanopore Sequence Data.</title>
        <authorList>
            <person name="Ogiso-Tanaka E."/>
            <person name="Itagaki H."/>
            <person name="Hosoya T."/>
            <person name="Hosaka K."/>
        </authorList>
    </citation>
    <scope>NUCLEOTIDE SEQUENCE</scope>
    <source>
        <strain evidence="3">MO-923</strain>
    </source>
</reference>
<feature type="region of interest" description="Disordered" evidence="2">
    <location>
        <begin position="468"/>
        <end position="489"/>
    </location>
</feature>
<evidence type="ECO:0000256" key="1">
    <source>
        <dbReference type="ARBA" id="ARBA00023172"/>
    </source>
</evidence>
<dbReference type="AlphaFoldDB" id="A0AAV5ANA5"/>
<organism evidence="3 4">
    <name type="scientific">Clathrus columnatus</name>
    <dbReference type="NCBI Taxonomy" id="1419009"/>
    <lineage>
        <taxon>Eukaryota</taxon>
        <taxon>Fungi</taxon>
        <taxon>Dikarya</taxon>
        <taxon>Basidiomycota</taxon>
        <taxon>Agaricomycotina</taxon>
        <taxon>Agaricomycetes</taxon>
        <taxon>Phallomycetidae</taxon>
        <taxon>Phallales</taxon>
        <taxon>Clathraceae</taxon>
        <taxon>Clathrus</taxon>
    </lineage>
</organism>
<dbReference type="Gene3D" id="1.10.443.10">
    <property type="entry name" value="Intergrase catalytic core"/>
    <property type="match status" value="1"/>
</dbReference>
<dbReference type="Proteomes" id="UP001050691">
    <property type="component" value="Unassembled WGS sequence"/>
</dbReference>
<keyword evidence="1" id="KW-0233">DNA recombination</keyword>
<keyword evidence="4" id="KW-1185">Reference proteome</keyword>
<dbReference type="GO" id="GO:0015074">
    <property type="term" value="P:DNA integration"/>
    <property type="evidence" value="ECO:0007669"/>
    <property type="project" value="InterPro"/>
</dbReference>
<name>A0AAV5ANA5_9AGAM</name>
<dbReference type="InterPro" id="IPR013762">
    <property type="entry name" value="Integrase-like_cat_sf"/>
</dbReference>
<sequence>MADGIQAAFKKYWDNVDTEGIYRGEWKWDEERGRSIGNPACSVDVMDTVHAVKKKHGAESQRSHSTAMFINLLQNFETLQMQHRHLIFGCTTNDEFQLPHWKVSLELCKNWQNKLGKEQELHGHLYEIYPRPELPPADLDFHMHVWLSYLEHTYGHTLISTDWIFPSVGCNGIIQQHIPMSHDTIQRWIDEFSKGAGIDASEVWLTTHCFRRGGAQYQFMYAPIGKRWTLATIHWWGGWAEGEHCDTLIRYLLDELHYYEDGRGNALHPIPTENHLSFMGKHREIQPVTLADMKTIFTSIEGMIMAGVTSAIMNLLQKDSRLSDILNILQTQISNKSIEPPQSIIRQGEHSPSRLSNAHTVHPTTPIIKSPSSANIPPGLYLPNLPNIALEDRWKWYFGDEHCIALKDWEDSWIKHPDFTNKYFQRKSVALEFERCAQDENLFLECWPDAKKGITPLLTAIRQKRVARGEARRRQRKPSKSLIPSNYED</sequence>
<comment type="caution">
    <text evidence="3">The sequence shown here is derived from an EMBL/GenBank/DDBJ whole genome shotgun (WGS) entry which is preliminary data.</text>
</comment>
<protein>
    <submittedName>
        <fullName evidence="3">Uncharacterized protein</fullName>
    </submittedName>
</protein>
<dbReference type="InterPro" id="IPR011010">
    <property type="entry name" value="DNA_brk_join_enz"/>
</dbReference>
<dbReference type="GO" id="GO:0006310">
    <property type="term" value="P:DNA recombination"/>
    <property type="evidence" value="ECO:0007669"/>
    <property type="project" value="UniProtKB-KW"/>
</dbReference>
<dbReference type="GO" id="GO:0003677">
    <property type="term" value="F:DNA binding"/>
    <property type="evidence" value="ECO:0007669"/>
    <property type="project" value="InterPro"/>
</dbReference>
<evidence type="ECO:0000313" key="3">
    <source>
        <dbReference type="EMBL" id="GJJ14315.1"/>
    </source>
</evidence>
<evidence type="ECO:0000256" key="2">
    <source>
        <dbReference type="SAM" id="MobiDB-lite"/>
    </source>
</evidence>
<evidence type="ECO:0000313" key="4">
    <source>
        <dbReference type="Proteomes" id="UP001050691"/>
    </source>
</evidence>
<dbReference type="EMBL" id="BPWL01000009">
    <property type="protein sequence ID" value="GJJ14315.1"/>
    <property type="molecule type" value="Genomic_DNA"/>
</dbReference>
<accession>A0AAV5ANA5</accession>
<feature type="compositionally biased region" description="Polar residues" evidence="2">
    <location>
        <begin position="353"/>
        <end position="363"/>
    </location>
</feature>
<feature type="region of interest" description="Disordered" evidence="2">
    <location>
        <begin position="348"/>
        <end position="370"/>
    </location>
</feature>
<dbReference type="SUPFAM" id="SSF56349">
    <property type="entry name" value="DNA breaking-rejoining enzymes"/>
    <property type="match status" value="1"/>
</dbReference>
<gene>
    <name evidence="3" type="ORF">Clacol_008579</name>
</gene>
<proteinExistence type="predicted"/>